<evidence type="ECO:0000256" key="2">
    <source>
        <dbReference type="ARBA" id="ARBA00022448"/>
    </source>
</evidence>
<keyword evidence="3" id="KW-1003">Cell membrane</keyword>
<feature type="transmembrane region" description="Helical" evidence="9">
    <location>
        <begin position="553"/>
        <end position="573"/>
    </location>
</feature>
<dbReference type="Pfam" id="PF00873">
    <property type="entry name" value="ACR_tran"/>
    <property type="match status" value="2"/>
</dbReference>
<evidence type="ECO:0000256" key="7">
    <source>
        <dbReference type="ARBA" id="ARBA00023136"/>
    </source>
</evidence>
<feature type="compositionally biased region" description="Basic residues" evidence="8">
    <location>
        <begin position="1149"/>
        <end position="1161"/>
    </location>
</feature>
<dbReference type="FunFam" id="3.30.70.1430:FF:000001">
    <property type="entry name" value="Efflux pump membrane transporter"/>
    <property type="match status" value="1"/>
</dbReference>
<feature type="transmembrane region" description="Helical" evidence="9">
    <location>
        <begin position="480"/>
        <end position="511"/>
    </location>
</feature>
<feature type="transmembrane region" description="Helical" evidence="9">
    <location>
        <begin position="355"/>
        <end position="374"/>
    </location>
</feature>
<keyword evidence="7 9" id="KW-0472">Membrane</keyword>
<dbReference type="PANTHER" id="PTHR32063:SF11">
    <property type="entry name" value="CATION OR DRUG EFFLUX SYSTEM PROTEIN"/>
    <property type="match status" value="1"/>
</dbReference>
<dbReference type="Gene3D" id="3.30.2090.10">
    <property type="entry name" value="Multidrug efflux transporter AcrB TolC docking domain, DN and DC subdomains"/>
    <property type="match status" value="2"/>
</dbReference>
<sequence length="1161" mass="124359">MISLFFIKRPIFACVISVLIVLAGSIFVWTLPIAQYPEITPPSVLVTAKYPGASSEVVAETVAAPIEQQVTGVENMLYMSSQSTNDGGYSLTVTFDVGTNLDMAQVMVQNRVNLATPTLPAEVKSIGVSVVKSSPSALLAINLFSPEQSRDQLYLSNFATIRIKDELARILGVGNINIIGQRDYSMRVWLDPNRMAALELTAGDVIAALQEQNVQVAAGSLGRPPVPNGEDFQYTLKTLGRLETAEEFSDIVIKTGSNGQIVKLYDVVTEQRTSESGDTFGGIDFGAAFQDTQCVLDGIPSAGLMIYQLPGSNALDTANAVRAKMEELKEVFPQDVEYSISYDTTPFIGESIHEVFNALRDAIILVAIVVLIFLQSWRAAIIPLLAVPVAIIGTFAVMAGIGFSLNNLSLFGLVLAIGIVVDDAIVVVEAIEHKLEHGLGPVEAAEEAMREVTTPIIAISLVLMCVFIPCLFITGITGQFFAQFAATIAVSTFFSALNSLTLSPALSAVLLRPKADQRDPLSVVLHFVFGWFFKLFNQFFGAVSGLYAQVAGWLIRLSLIVLLVYAGLLWGTFKAMTSVPTGFVPAQDKGYLLVDIQLPDSASLERTSAVVEKLNKILLGERSGDSRYLAKSLTKSSSEHGQDDAAHEALATEAFAGVDHSLGIIGQSFVQNAVGSNFASIFVILDPFHDRESDALYSDSIANKFRQSVAAEILDARVSVFGPPPVDGLGSGGGFKIIIRDVGQLGLTELEKTTNALSQLGSQEPVILGMQSGFRANTPQMFVDVDREKCKTMNVPLSQVFTALQTYLGGYYVNDFNAFGRTWQVNLQADPEFRLTADQVSQLYVRNNAGQMIPLGALATVEDTTGPAAVMRYNGFSATAINGMAMPGVSSGDSIKAVEGVLAENMPFGFDSEWTELTFLQIRAGNTALVVFGLAVVLVFLVLAAQYESLRLPFAVILVVPMCLLCSVIGVAYAGMDINIFVQIGFVVLVGLASKNAILIVEFAKEQQTAGMTKFDATIEACRLRLRPIIMTSLAFILGVVPLALAQGAGAEMRTTLGVAVFSGMLGVTFFGIFLTPVFYFVLAPETPEGQRRTRPANGVPTPPATSAPHATESSPEEVPAEDAAATTEAPAEAASQGLPSSEQDPKAQPKKSRSSKKPRP</sequence>
<dbReference type="InterPro" id="IPR001036">
    <property type="entry name" value="Acrflvin-R"/>
</dbReference>
<evidence type="ECO:0000256" key="6">
    <source>
        <dbReference type="ARBA" id="ARBA00022989"/>
    </source>
</evidence>
<evidence type="ECO:0000256" key="3">
    <source>
        <dbReference type="ARBA" id="ARBA00022475"/>
    </source>
</evidence>
<dbReference type="EMBL" id="CP036298">
    <property type="protein sequence ID" value="QDV22375.1"/>
    <property type="molecule type" value="Genomic_DNA"/>
</dbReference>
<evidence type="ECO:0000313" key="11">
    <source>
        <dbReference type="Proteomes" id="UP000318017"/>
    </source>
</evidence>
<feature type="transmembrane region" description="Helical" evidence="9">
    <location>
        <begin position="381"/>
        <end position="403"/>
    </location>
</feature>
<gene>
    <name evidence="10" type="primary">bepE_2</name>
    <name evidence="10" type="ORF">Q31a_06590</name>
</gene>
<dbReference type="Gene3D" id="3.30.70.1440">
    <property type="entry name" value="Multidrug efflux transporter AcrB pore domain"/>
    <property type="match status" value="1"/>
</dbReference>
<dbReference type="OrthoDB" id="220575at2"/>
<reference evidence="10 11" key="1">
    <citation type="submission" date="2019-02" db="EMBL/GenBank/DDBJ databases">
        <title>Deep-cultivation of Planctomycetes and their phenomic and genomic characterization uncovers novel biology.</title>
        <authorList>
            <person name="Wiegand S."/>
            <person name="Jogler M."/>
            <person name="Boedeker C."/>
            <person name="Pinto D."/>
            <person name="Vollmers J."/>
            <person name="Rivas-Marin E."/>
            <person name="Kohn T."/>
            <person name="Peeters S.H."/>
            <person name="Heuer A."/>
            <person name="Rast P."/>
            <person name="Oberbeckmann S."/>
            <person name="Bunk B."/>
            <person name="Jeske O."/>
            <person name="Meyerdierks A."/>
            <person name="Storesund J.E."/>
            <person name="Kallscheuer N."/>
            <person name="Luecker S."/>
            <person name="Lage O.M."/>
            <person name="Pohl T."/>
            <person name="Merkel B.J."/>
            <person name="Hornburger P."/>
            <person name="Mueller R.-W."/>
            <person name="Bruemmer F."/>
            <person name="Labrenz M."/>
            <person name="Spormann A.M."/>
            <person name="Op den Camp H."/>
            <person name="Overmann J."/>
            <person name="Amann R."/>
            <person name="Jetten M.S.M."/>
            <person name="Mascher T."/>
            <person name="Medema M.H."/>
            <person name="Devos D.P."/>
            <person name="Kaster A.-K."/>
            <person name="Ovreas L."/>
            <person name="Rohde M."/>
            <person name="Galperin M.Y."/>
            <person name="Jogler C."/>
        </authorList>
    </citation>
    <scope>NUCLEOTIDE SEQUENCE [LARGE SCALE GENOMIC DNA]</scope>
    <source>
        <strain evidence="10 11">Q31a</strain>
    </source>
</reference>
<comment type="subcellular location">
    <subcellularLocation>
        <location evidence="1">Cell inner membrane</location>
        <topology evidence="1">Multi-pass membrane protein</topology>
    </subcellularLocation>
</comment>
<evidence type="ECO:0000256" key="4">
    <source>
        <dbReference type="ARBA" id="ARBA00022519"/>
    </source>
</evidence>
<feature type="transmembrane region" description="Helical" evidence="9">
    <location>
        <begin position="1024"/>
        <end position="1045"/>
    </location>
</feature>
<dbReference type="Proteomes" id="UP000318017">
    <property type="component" value="Chromosome"/>
</dbReference>
<dbReference type="SUPFAM" id="SSF82714">
    <property type="entry name" value="Multidrug efflux transporter AcrB TolC docking domain, DN and DC subdomains"/>
    <property type="match status" value="2"/>
</dbReference>
<evidence type="ECO:0000256" key="5">
    <source>
        <dbReference type="ARBA" id="ARBA00022692"/>
    </source>
</evidence>
<protein>
    <submittedName>
        <fullName evidence="10">Efflux pump membrane transporter BepE</fullName>
    </submittedName>
</protein>
<dbReference type="KEGG" id="ahel:Q31a_06590"/>
<dbReference type="SUPFAM" id="SSF82693">
    <property type="entry name" value="Multidrug efflux transporter AcrB pore domain, PN1, PN2, PC1 and PC2 subdomains"/>
    <property type="match status" value="5"/>
</dbReference>
<keyword evidence="6 9" id="KW-1133">Transmembrane helix</keyword>
<feature type="transmembrane region" description="Helical" evidence="9">
    <location>
        <begin position="928"/>
        <end position="947"/>
    </location>
</feature>
<accession>A0A518G196</accession>
<keyword evidence="5 9" id="KW-0812">Transmembrane</keyword>
<feature type="transmembrane region" description="Helical" evidence="9">
    <location>
        <begin position="953"/>
        <end position="973"/>
    </location>
</feature>
<dbReference type="Gene3D" id="1.20.1640.10">
    <property type="entry name" value="Multidrug efflux transporter AcrB transmembrane domain"/>
    <property type="match status" value="2"/>
</dbReference>
<dbReference type="Gene3D" id="3.30.70.1430">
    <property type="entry name" value="Multidrug efflux transporter AcrB pore domain"/>
    <property type="match status" value="2"/>
</dbReference>
<name>A0A518G196_9BACT</name>
<organism evidence="10 11">
    <name type="scientific">Aureliella helgolandensis</name>
    <dbReference type="NCBI Taxonomy" id="2527968"/>
    <lineage>
        <taxon>Bacteria</taxon>
        <taxon>Pseudomonadati</taxon>
        <taxon>Planctomycetota</taxon>
        <taxon>Planctomycetia</taxon>
        <taxon>Pirellulales</taxon>
        <taxon>Pirellulaceae</taxon>
        <taxon>Aureliella</taxon>
    </lineage>
</organism>
<feature type="transmembrane region" description="Helical" evidence="9">
    <location>
        <begin position="452"/>
        <end position="474"/>
    </location>
</feature>
<keyword evidence="4" id="KW-0997">Cell inner membrane</keyword>
<feature type="compositionally biased region" description="Low complexity" evidence="8">
    <location>
        <begin position="1122"/>
        <end position="1136"/>
    </location>
</feature>
<keyword evidence="11" id="KW-1185">Reference proteome</keyword>
<dbReference type="GO" id="GO:0005886">
    <property type="term" value="C:plasma membrane"/>
    <property type="evidence" value="ECO:0007669"/>
    <property type="project" value="UniProtKB-SubCell"/>
</dbReference>
<evidence type="ECO:0000313" key="10">
    <source>
        <dbReference type="EMBL" id="QDV22375.1"/>
    </source>
</evidence>
<keyword evidence="2" id="KW-0813">Transport</keyword>
<dbReference type="PANTHER" id="PTHR32063">
    <property type="match status" value="1"/>
</dbReference>
<dbReference type="InterPro" id="IPR027463">
    <property type="entry name" value="AcrB_DN_DC_subdom"/>
</dbReference>
<evidence type="ECO:0000256" key="8">
    <source>
        <dbReference type="SAM" id="MobiDB-lite"/>
    </source>
</evidence>
<dbReference type="PRINTS" id="PR00702">
    <property type="entry name" value="ACRIFLAVINRP"/>
</dbReference>
<feature type="transmembrane region" description="Helical" evidence="9">
    <location>
        <begin position="980"/>
        <end position="1004"/>
    </location>
</feature>
<feature type="transmembrane region" description="Helical" evidence="9">
    <location>
        <begin position="12"/>
        <end position="31"/>
    </location>
</feature>
<dbReference type="FunFam" id="1.20.1640.10:FF:000001">
    <property type="entry name" value="Efflux pump membrane transporter"/>
    <property type="match status" value="1"/>
</dbReference>
<evidence type="ECO:0000256" key="1">
    <source>
        <dbReference type="ARBA" id="ARBA00004429"/>
    </source>
</evidence>
<dbReference type="AlphaFoldDB" id="A0A518G196"/>
<feature type="transmembrane region" description="Helical" evidence="9">
    <location>
        <begin position="1057"/>
        <end position="1083"/>
    </location>
</feature>
<feature type="region of interest" description="Disordered" evidence="8">
    <location>
        <begin position="1089"/>
        <end position="1161"/>
    </location>
</feature>
<dbReference type="SUPFAM" id="SSF82866">
    <property type="entry name" value="Multidrug efflux transporter AcrB transmembrane domain"/>
    <property type="match status" value="2"/>
</dbReference>
<evidence type="ECO:0000256" key="9">
    <source>
        <dbReference type="SAM" id="Phobius"/>
    </source>
</evidence>
<dbReference type="GO" id="GO:0042910">
    <property type="term" value="F:xenobiotic transmembrane transporter activity"/>
    <property type="evidence" value="ECO:0007669"/>
    <property type="project" value="TreeGrafter"/>
</dbReference>
<feature type="transmembrane region" description="Helical" evidence="9">
    <location>
        <begin position="523"/>
        <end position="547"/>
    </location>
</feature>
<proteinExistence type="predicted"/>
<dbReference type="Gene3D" id="3.30.70.1320">
    <property type="entry name" value="Multidrug efflux transporter AcrB pore domain like"/>
    <property type="match status" value="1"/>
</dbReference>